<sequence>MALISSRTIITSLSLFHLTLAFFFVTSPRVVDDQGFVWVIGESMGLPAAPGFDVQSPQLAFAAALLAFMAISDLVSLGMPEEVCLIYHWGSQAPIRALLSMGFVFYSFFLGPSSPLYRAASPRGYLSHPSSAPNPSYVAASWGGDMLKNRVLFAFMFLEMAAWFWAWINLREERDALVARMRDQEAKRL</sequence>
<protein>
    <submittedName>
        <fullName evidence="1">Uncharacterized protein</fullName>
    </submittedName>
</protein>
<proteinExistence type="predicted"/>
<accession>A0ACC0VCA1</accession>
<name>A0ACC0VCA1_9HYPO</name>
<reference evidence="1" key="1">
    <citation type="submission" date="2022-10" db="EMBL/GenBank/DDBJ databases">
        <title>Complete Genome of Trichothecium roseum strain YXFP-22015, a Plant Pathogen Isolated from Citrus.</title>
        <authorList>
            <person name="Wang Y."/>
            <person name="Zhu L."/>
        </authorList>
    </citation>
    <scope>NUCLEOTIDE SEQUENCE</scope>
    <source>
        <strain evidence="1">YXFP-22015</strain>
    </source>
</reference>
<dbReference type="EMBL" id="CM047940">
    <property type="protein sequence ID" value="KAI9903517.1"/>
    <property type="molecule type" value="Genomic_DNA"/>
</dbReference>
<gene>
    <name evidence="1" type="ORF">N3K66_000046</name>
</gene>
<keyword evidence="2" id="KW-1185">Reference proteome</keyword>
<evidence type="ECO:0000313" key="1">
    <source>
        <dbReference type="EMBL" id="KAI9903517.1"/>
    </source>
</evidence>
<dbReference type="Proteomes" id="UP001163324">
    <property type="component" value="Chromosome 1"/>
</dbReference>
<organism evidence="1 2">
    <name type="scientific">Trichothecium roseum</name>
    <dbReference type="NCBI Taxonomy" id="47278"/>
    <lineage>
        <taxon>Eukaryota</taxon>
        <taxon>Fungi</taxon>
        <taxon>Dikarya</taxon>
        <taxon>Ascomycota</taxon>
        <taxon>Pezizomycotina</taxon>
        <taxon>Sordariomycetes</taxon>
        <taxon>Hypocreomycetidae</taxon>
        <taxon>Hypocreales</taxon>
        <taxon>Hypocreales incertae sedis</taxon>
        <taxon>Trichothecium</taxon>
    </lineage>
</organism>
<comment type="caution">
    <text evidence="1">The sequence shown here is derived from an EMBL/GenBank/DDBJ whole genome shotgun (WGS) entry which is preliminary data.</text>
</comment>
<evidence type="ECO:0000313" key="2">
    <source>
        <dbReference type="Proteomes" id="UP001163324"/>
    </source>
</evidence>